<evidence type="ECO:0000313" key="2">
    <source>
        <dbReference type="EMBL" id="CWP99750.1"/>
    </source>
</evidence>
<dbReference type="RefSeq" id="WP_002212356.1">
    <property type="nucleotide sequence ID" value="NZ_CP023813.1"/>
</dbReference>
<dbReference type="InterPro" id="IPR001387">
    <property type="entry name" value="Cro/C1-type_HTH"/>
</dbReference>
<dbReference type="EMBL" id="FEVP01000024">
    <property type="protein sequence ID" value="CWP99750.1"/>
    <property type="molecule type" value="Genomic_DNA"/>
</dbReference>
<gene>
    <name evidence="2" type="ORF">ERS514591_01673</name>
</gene>
<evidence type="ECO:0000313" key="3">
    <source>
        <dbReference type="Proteomes" id="UP000072443"/>
    </source>
</evidence>
<dbReference type="InterPro" id="IPR010982">
    <property type="entry name" value="Lambda_DNA-bd_dom_sf"/>
</dbReference>
<feature type="domain" description="HTH cro/C1-type" evidence="1">
    <location>
        <begin position="14"/>
        <end position="43"/>
    </location>
</feature>
<evidence type="ECO:0000259" key="1">
    <source>
        <dbReference type="PROSITE" id="PS50943"/>
    </source>
</evidence>
<accession>A0AB33U136</accession>
<reference evidence="2 3" key="1">
    <citation type="submission" date="2016-02" db="EMBL/GenBank/DDBJ databases">
        <authorList>
            <consortium name="Pathogen Informatics"/>
        </authorList>
    </citation>
    <scope>NUCLEOTIDE SEQUENCE [LARGE SCALE GENOMIC DNA]</scope>
    <source>
        <strain evidence="2 3">2842STDY5881269</strain>
    </source>
</reference>
<dbReference type="CDD" id="cd00093">
    <property type="entry name" value="HTH_XRE"/>
    <property type="match status" value="1"/>
</dbReference>
<dbReference type="PROSITE" id="PS50943">
    <property type="entry name" value="HTH_CROC1"/>
    <property type="match status" value="1"/>
</dbReference>
<name>A0AB33U136_NEIME</name>
<protein>
    <submittedName>
        <fullName evidence="2">Phage associated protein</fullName>
    </submittedName>
</protein>
<proteinExistence type="predicted"/>
<sequence length="69" mass="7812">MIDNPELGYTPANLKAIRQKYGLTQKQVANIAGATLSTAQKWEAAMSLKTHSDMPHTRWLLLLEYVRNL</sequence>
<comment type="caution">
    <text evidence="2">The sequence shown here is derived from an EMBL/GenBank/DDBJ whole genome shotgun (WGS) entry which is preliminary data.</text>
</comment>
<dbReference type="GO" id="GO:0003677">
    <property type="term" value="F:DNA binding"/>
    <property type="evidence" value="ECO:0007669"/>
    <property type="project" value="InterPro"/>
</dbReference>
<dbReference type="Gene3D" id="1.10.260.40">
    <property type="entry name" value="lambda repressor-like DNA-binding domains"/>
    <property type="match status" value="1"/>
</dbReference>
<organism evidence="2 3">
    <name type="scientific">Neisseria meningitidis</name>
    <dbReference type="NCBI Taxonomy" id="487"/>
    <lineage>
        <taxon>Bacteria</taxon>
        <taxon>Pseudomonadati</taxon>
        <taxon>Pseudomonadota</taxon>
        <taxon>Betaproteobacteria</taxon>
        <taxon>Neisseriales</taxon>
        <taxon>Neisseriaceae</taxon>
        <taxon>Neisseria</taxon>
    </lineage>
</organism>
<dbReference type="SUPFAM" id="SSF47413">
    <property type="entry name" value="lambda repressor-like DNA-binding domains"/>
    <property type="match status" value="1"/>
</dbReference>
<dbReference type="Proteomes" id="UP000072443">
    <property type="component" value="Unassembled WGS sequence"/>
</dbReference>
<dbReference type="Pfam" id="PF01381">
    <property type="entry name" value="HTH_3"/>
    <property type="match status" value="1"/>
</dbReference>
<dbReference type="AlphaFoldDB" id="A0AB33U136"/>